<keyword evidence="2" id="KW-1185">Reference proteome</keyword>
<dbReference type="RefSeq" id="XP_013329933.1">
    <property type="nucleotide sequence ID" value="XM_013474479.1"/>
</dbReference>
<dbReference type="EMBL" id="LASV01000105">
    <property type="protein sequence ID" value="KKA23321.1"/>
    <property type="molecule type" value="Genomic_DNA"/>
</dbReference>
<accession>A0A0F4YZR0</accession>
<dbReference type="GeneID" id="25315031"/>
<comment type="caution">
    <text evidence="1">The sequence shown here is derived from an EMBL/GenBank/DDBJ whole genome shotgun (WGS) entry which is preliminary data.</text>
</comment>
<gene>
    <name evidence="1" type="ORF">T310_2680</name>
</gene>
<reference evidence="1 2" key="1">
    <citation type="submission" date="2015-04" db="EMBL/GenBank/DDBJ databases">
        <authorList>
            <person name="Heijne W.H."/>
            <person name="Fedorova N.D."/>
            <person name="Nierman W.C."/>
            <person name="Vollebregt A.W."/>
            <person name="Zhao Z."/>
            <person name="Wu L."/>
            <person name="Kumar M."/>
            <person name="Stam H."/>
            <person name="van den Berg M.A."/>
            <person name="Pel H.J."/>
        </authorList>
    </citation>
    <scope>NUCLEOTIDE SEQUENCE [LARGE SCALE GENOMIC DNA]</scope>
    <source>
        <strain evidence="1 2">CBS 393.64</strain>
    </source>
</reference>
<proteinExistence type="predicted"/>
<dbReference type="STRING" id="1408163.A0A0F4YZR0"/>
<evidence type="ECO:0000313" key="2">
    <source>
        <dbReference type="Proteomes" id="UP000053958"/>
    </source>
</evidence>
<name>A0A0F4YZR0_RASE3</name>
<dbReference type="OrthoDB" id="2440450at2759"/>
<protein>
    <submittedName>
        <fullName evidence="1">Uncharacterized protein</fullName>
    </submittedName>
</protein>
<dbReference type="Proteomes" id="UP000053958">
    <property type="component" value="Unassembled WGS sequence"/>
</dbReference>
<organism evidence="1 2">
    <name type="scientific">Rasamsonia emersonii (strain ATCC 16479 / CBS 393.64 / IMI 116815)</name>
    <dbReference type="NCBI Taxonomy" id="1408163"/>
    <lineage>
        <taxon>Eukaryota</taxon>
        <taxon>Fungi</taxon>
        <taxon>Dikarya</taxon>
        <taxon>Ascomycota</taxon>
        <taxon>Pezizomycotina</taxon>
        <taxon>Eurotiomycetes</taxon>
        <taxon>Eurotiomycetidae</taxon>
        <taxon>Eurotiales</taxon>
        <taxon>Trichocomaceae</taxon>
        <taxon>Rasamsonia</taxon>
    </lineage>
</organism>
<dbReference type="AlphaFoldDB" id="A0A0F4YZR0"/>
<evidence type="ECO:0000313" key="1">
    <source>
        <dbReference type="EMBL" id="KKA23321.1"/>
    </source>
</evidence>
<sequence length="258" mass="28673">MDSGDSDDQSEEEVVLRDATDFDYERFDPVLIRGQQHLYPGEISPEIREYLGDPPDTCPCQMIGPARSIFYMCGFHNIVAMIDDPAYVLEDEVEKVPRSTVLHHMGFRTDPVVPIFTAFSIPTAVTSTVATHRITNLYPTCRPRSNSETVRCLQLKNAKNSAKFGKEAKEHFPDGLLDSDSLVFCGLSLSTLELCLAFFVPFIKASSLDNEFGPGIYVTSNMEVAKDCAGSNGAIMVFQKPDERDLAVWKPTKMNGTD</sequence>